<evidence type="ECO:0000313" key="1">
    <source>
        <dbReference type="EMBL" id="PRH84120.1"/>
    </source>
</evidence>
<keyword evidence="2" id="KW-1185">Reference proteome</keyword>
<reference evidence="1 2" key="1">
    <citation type="submission" date="2018-02" db="EMBL/GenBank/DDBJ databases">
        <title>Whole genome sequencing of endophytic bacterium.</title>
        <authorList>
            <person name="Eedara R."/>
            <person name="Podile A.R."/>
        </authorList>
    </citation>
    <scope>NUCLEOTIDE SEQUENCE [LARGE SCALE GENOMIC DNA]</scope>
    <source>
        <strain evidence="1 2">RP1T</strain>
    </source>
</reference>
<proteinExistence type="predicted"/>
<organism evidence="1 2">
    <name type="scientific">Labrys okinawensis</name>
    <dbReference type="NCBI Taxonomy" id="346911"/>
    <lineage>
        <taxon>Bacteria</taxon>
        <taxon>Pseudomonadati</taxon>
        <taxon>Pseudomonadota</taxon>
        <taxon>Alphaproteobacteria</taxon>
        <taxon>Hyphomicrobiales</taxon>
        <taxon>Xanthobacteraceae</taxon>
        <taxon>Labrys</taxon>
    </lineage>
</organism>
<dbReference type="Proteomes" id="UP000237682">
    <property type="component" value="Unassembled WGS sequence"/>
</dbReference>
<gene>
    <name evidence="1" type="ORF">C5L14_29050</name>
</gene>
<dbReference type="EMBL" id="PUEJ01000016">
    <property type="protein sequence ID" value="PRH84120.1"/>
    <property type="molecule type" value="Genomic_DNA"/>
</dbReference>
<protein>
    <submittedName>
        <fullName evidence="1">Uncharacterized protein</fullName>
    </submittedName>
</protein>
<accession>A0A2S9Q480</accession>
<evidence type="ECO:0000313" key="2">
    <source>
        <dbReference type="Proteomes" id="UP000237682"/>
    </source>
</evidence>
<sequence>MSLTAVAIVASTVPVRADAQALRESRRTWQACQHVGGEDWLGWRRGAPGHDTFQYWRADRKKPAVLRLERQIGELAREKITYCFGSDGALAFIRTRTDAVNAAEGRHRNRPVSRVGSIQVGPGGGVLKVTGAVVDDRGRPHALNNRLWVIPAVCEALPLYASREEVERALAAGLGDGAGKRPAFEPATLAWCAKAEFDPS</sequence>
<name>A0A2S9Q480_9HYPH</name>
<comment type="caution">
    <text evidence="1">The sequence shown here is derived from an EMBL/GenBank/DDBJ whole genome shotgun (WGS) entry which is preliminary data.</text>
</comment>
<dbReference type="RefSeq" id="WP_105865547.1">
    <property type="nucleotide sequence ID" value="NZ_PUEJ01000016.1"/>
</dbReference>
<dbReference type="AlphaFoldDB" id="A0A2S9Q480"/>